<dbReference type="InterPro" id="IPR038178">
    <property type="entry name" value="Kringle_sf"/>
</dbReference>
<comment type="caution">
    <text evidence="6">Lacks conserved residue(s) required for the propagation of feature annotation.</text>
</comment>
<evidence type="ECO:0000256" key="6">
    <source>
        <dbReference type="PROSITE-ProRule" id="PRU00196"/>
    </source>
</evidence>
<feature type="compositionally biased region" description="Basic and acidic residues" evidence="7">
    <location>
        <begin position="557"/>
        <end position="566"/>
    </location>
</feature>
<evidence type="ECO:0000256" key="2">
    <source>
        <dbReference type="ARBA" id="ARBA00022525"/>
    </source>
</evidence>
<feature type="disulfide bond" evidence="6">
    <location>
        <begin position="268"/>
        <end position="278"/>
    </location>
</feature>
<dbReference type="InterPro" id="IPR036772">
    <property type="entry name" value="SRCR-like_dom_sf"/>
</dbReference>
<proteinExistence type="predicted"/>
<dbReference type="Gene3D" id="2.40.20.10">
    <property type="entry name" value="Plasminogen Kringle 4"/>
    <property type="match status" value="1"/>
</dbReference>
<dbReference type="InterPro" id="IPR000001">
    <property type="entry name" value="Kringle"/>
</dbReference>
<dbReference type="EMBL" id="DS985241">
    <property type="protein sequence ID" value="EDV29497.1"/>
    <property type="molecule type" value="Genomic_DNA"/>
</dbReference>
<dbReference type="PRINTS" id="PR00018">
    <property type="entry name" value="KRINGLE"/>
</dbReference>
<dbReference type="SUPFAM" id="SSF56487">
    <property type="entry name" value="SRCR-like"/>
    <property type="match status" value="1"/>
</dbReference>
<dbReference type="InterPro" id="IPR001190">
    <property type="entry name" value="SRCR"/>
</dbReference>
<dbReference type="CTD" id="6749127"/>
<dbReference type="GO" id="GO:0016020">
    <property type="term" value="C:membrane"/>
    <property type="evidence" value="ECO:0007669"/>
    <property type="project" value="InterPro"/>
</dbReference>
<dbReference type="PROSITE" id="PS50287">
    <property type="entry name" value="SRCR_2"/>
    <property type="match status" value="1"/>
</dbReference>
<evidence type="ECO:0000259" key="8">
    <source>
        <dbReference type="PROSITE" id="PS50060"/>
    </source>
</evidence>
<dbReference type="SMART" id="SM00130">
    <property type="entry name" value="KR"/>
    <property type="match status" value="1"/>
</dbReference>
<dbReference type="InterPro" id="IPR013806">
    <property type="entry name" value="Kringle-like"/>
</dbReference>
<evidence type="ECO:0000256" key="5">
    <source>
        <dbReference type="PROSITE-ProRule" id="PRU00121"/>
    </source>
</evidence>
<evidence type="ECO:0000313" key="12">
    <source>
        <dbReference type="Proteomes" id="UP000009022"/>
    </source>
</evidence>
<dbReference type="Pfam" id="PF00530">
    <property type="entry name" value="SRCR"/>
    <property type="match status" value="1"/>
</dbReference>
<dbReference type="SMART" id="SM00137">
    <property type="entry name" value="MAM"/>
    <property type="match status" value="1"/>
</dbReference>
<dbReference type="KEGG" id="tad:TRIADDRAFT_51898"/>
<keyword evidence="12" id="KW-1185">Reference proteome</keyword>
<dbReference type="PROSITE" id="PS00021">
    <property type="entry name" value="KRINGLE_1"/>
    <property type="match status" value="1"/>
</dbReference>
<dbReference type="SUPFAM" id="SSF49899">
    <property type="entry name" value="Concanavalin A-like lectins/glucanases"/>
    <property type="match status" value="1"/>
</dbReference>
<dbReference type="PANTHER" id="PTHR24261:SF7">
    <property type="entry name" value="KRINGLE DOMAIN-CONTAINING PROTEIN"/>
    <property type="match status" value="1"/>
</dbReference>
<accession>B3RL69</accession>
<evidence type="ECO:0000259" key="10">
    <source>
        <dbReference type="PROSITE" id="PS50287"/>
    </source>
</evidence>
<feature type="domain" description="MAM" evidence="8">
    <location>
        <begin position="309"/>
        <end position="466"/>
    </location>
</feature>
<evidence type="ECO:0000259" key="9">
    <source>
        <dbReference type="PROSITE" id="PS50070"/>
    </source>
</evidence>
<dbReference type="HOGENOM" id="CLU_481757_0_0_1"/>
<dbReference type="AlphaFoldDB" id="B3RL69"/>
<dbReference type="STRING" id="10228.B3RL69"/>
<dbReference type="CDD" id="cd00108">
    <property type="entry name" value="KR"/>
    <property type="match status" value="1"/>
</dbReference>
<keyword evidence="3 5" id="KW-0420">Kringle</keyword>
<dbReference type="Gene3D" id="3.10.250.10">
    <property type="entry name" value="SRCR-like domain"/>
    <property type="match status" value="1"/>
</dbReference>
<dbReference type="InParanoid" id="B3RL69"/>
<dbReference type="PROSITE" id="PS50070">
    <property type="entry name" value="KRINGLE_2"/>
    <property type="match status" value="1"/>
</dbReference>
<evidence type="ECO:0000256" key="3">
    <source>
        <dbReference type="ARBA" id="ARBA00022572"/>
    </source>
</evidence>
<dbReference type="Proteomes" id="UP000009022">
    <property type="component" value="Unassembled WGS sequence"/>
</dbReference>
<dbReference type="InterPro" id="IPR050759">
    <property type="entry name" value="Serine_protease_kringle"/>
</dbReference>
<dbReference type="InterPro" id="IPR000998">
    <property type="entry name" value="MAM_dom"/>
</dbReference>
<protein>
    <recommendedName>
        <fullName evidence="13">Kringle domain-containing protein</fullName>
    </recommendedName>
</protein>
<evidence type="ECO:0008006" key="13">
    <source>
        <dbReference type="Google" id="ProtNLM"/>
    </source>
</evidence>
<dbReference type="Pfam" id="PF00051">
    <property type="entry name" value="Kringle"/>
    <property type="match status" value="1"/>
</dbReference>
<dbReference type="RefSeq" id="XP_002108699.1">
    <property type="nucleotide sequence ID" value="XM_002108663.1"/>
</dbReference>
<dbReference type="PANTHER" id="PTHR24261">
    <property type="entry name" value="PLASMINOGEN-RELATED"/>
    <property type="match status" value="1"/>
</dbReference>
<evidence type="ECO:0000256" key="1">
    <source>
        <dbReference type="ARBA" id="ARBA00004613"/>
    </source>
</evidence>
<feature type="region of interest" description="Disordered" evidence="7">
    <location>
        <begin position="537"/>
        <end position="566"/>
    </location>
</feature>
<keyword evidence="2" id="KW-0964">Secreted</keyword>
<comment type="subcellular location">
    <subcellularLocation>
        <location evidence="1">Secreted</location>
    </subcellularLocation>
</comment>
<dbReference type="Gene3D" id="2.60.120.200">
    <property type="match status" value="2"/>
</dbReference>
<dbReference type="OrthoDB" id="41905at2759"/>
<keyword evidence="4 6" id="KW-1015">Disulfide bond</keyword>
<evidence type="ECO:0000256" key="7">
    <source>
        <dbReference type="SAM" id="MobiDB-lite"/>
    </source>
</evidence>
<dbReference type="SMART" id="SM00202">
    <property type="entry name" value="SR"/>
    <property type="match status" value="1"/>
</dbReference>
<dbReference type="PhylomeDB" id="B3RL69"/>
<feature type="domain" description="SRCR" evidence="10">
    <location>
        <begin position="197"/>
        <end position="302"/>
    </location>
</feature>
<dbReference type="GeneID" id="6749127"/>
<dbReference type="Pfam" id="PF00629">
    <property type="entry name" value="MAM"/>
    <property type="match status" value="2"/>
</dbReference>
<dbReference type="PROSITE" id="PS50060">
    <property type="entry name" value="MAM_2"/>
    <property type="match status" value="2"/>
</dbReference>
<evidence type="ECO:0000313" key="11">
    <source>
        <dbReference type="EMBL" id="EDV29497.1"/>
    </source>
</evidence>
<feature type="domain" description="MAM" evidence="8">
    <location>
        <begin position="52"/>
        <end position="99"/>
    </location>
</feature>
<dbReference type="SUPFAM" id="SSF57440">
    <property type="entry name" value="Kringle-like"/>
    <property type="match status" value="1"/>
</dbReference>
<dbReference type="FunFam" id="2.40.20.10:FF:000031">
    <property type="entry name" value="Plasminogen"/>
    <property type="match status" value="1"/>
</dbReference>
<gene>
    <name evidence="11" type="ORF">TRIADDRAFT_51898</name>
</gene>
<feature type="domain" description="Kringle" evidence="9">
    <location>
        <begin position="96"/>
        <end position="175"/>
    </location>
</feature>
<dbReference type="InterPro" id="IPR013320">
    <property type="entry name" value="ConA-like_dom_sf"/>
</dbReference>
<reference evidence="11 12" key="1">
    <citation type="journal article" date="2008" name="Nature">
        <title>The Trichoplax genome and the nature of placozoans.</title>
        <authorList>
            <person name="Srivastava M."/>
            <person name="Begovic E."/>
            <person name="Chapman J."/>
            <person name="Putnam N.H."/>
            <person name="Hellsten U."/>
            <person name="Kawashima T."/>
            <person name="Kuo A."/>
            <person name="Mitros T."/>
            <person name="Salamov A."/>
            <person name="Carpenter M.L."/>
            <person name="Signorovitch A.Y."/>
            <person name="Moreno M.A."/>
            <person name="Kamm K."/>
            <person name="Grimwood J."/>
            <person name="Schmutz J."/>
            <person name="Shapiro H."/>
            <person name="Grigoriev I.V."/>
            <person name="Buss L.W."/>
            <person name="Schierwater B."/>
            <person name="Dellaporta S.L."/>
            <person name="Rokhsar D.S."/>
        </authorList>
    </citation>
    <scope>NUCLEOTIDE SEQUENCE [LARGE SCALE GENOMIC DNA]</scope>
    <source>
        <strain evidence="11 12">Grell-BS-1999</strain>
    </source>
</reference>
<dbReference type="InterPro" id="IPR018056">
    <property type="entry name" value="Kringle_CS"/>
</dbReference>
<sequence length="566" mass="63574">MIRVIFFMEFIQVLMYFKLYGSGVDELAIFSGLYTNQYKDVWLTTTKSSASSWRKADFHFTPRQRRTRIILDGVLGRGHGGQIEVDYILIAPYEVNCYTGNGVYYRGSITKTISGYNCQQWKSNSPHNHSYSPSKYPDDDLSYNYCRNPGGKSSRPWCYTTNSQKVSEYCNIPSCYGGSTTTSYPLRTTTKSLGTQMQITESVQLSNYLSGVVEIKAHGVWGYMCAENLSNNTANVLCRQMGYYVSSRHYPGSPLNPQSSYQVASYNCTGLESSIEHCPSLRNTNGSYICNNPQSVAVVACEQSSGNTTSCKFDKGFCGWSQPQRNLRMDWTWQSNYIFPGTNFKKSDPSIVVSTRNGFYLDKAILRSPQQSFQSSIVTIRFKYYLSSSGSVLTLKVDENNKIIKKMSHDTNGAWISVYTEVLPSVKTFTISFVVMKTSSESVIVGLDDISIVGITPEPFVRKCIRATVATALILGCILLMICQICKKKPLRTIADENPPTYDQIVPPEDESPTEHDIIPDELTTNRINDNMEREQVRSCPRNGTADRSIISPNTVRSRESLTAEV</sequence>
<name>B3RL69_TRIAD</name>
<organism evidence="11 12">
    <name type="scientific">Trichoplax adhaerens</name>
    <name type="common">Trichoplax reptans</name>
    <dbReference type="NCBI Taxonomy" id="10228"/>
    <lineage>
        <taxon>Eukaryota</taxon>
        <taxon>Metazoa</taxon>
        <taxon>Placozoa</taxon>
        <taxon>Uniplacotomia</taxon>
        <taxon>Trichoplacea</taxon>
        <taxon>Trichoplacidae</taxon>
        <taxon>Trichoplax</taxon>
    </lineage>
</organism>
<dbReference type="GO" id="GO:0005576">
    <property type="term" value="C:extracellular region"/>
    <property type="evidence" value="ECO:0007669"/>
    <property type="project" value="UniProtKB-SubCell"/>
</dbReference>
<evidence type="ECO:0000256" key="4">
    <source>
        <dbReference type="ARBA" id="ARBA00023157"/>
    </source>
</evidence>